<accession>A0ACC0BWU6</accession>
<organism evidence="1 2">
    <name type="scientific">Catharanthus roseus</name>
    <name type="common">Madagascar periwinkle</name>
    <name type="synonym">Vinca rosea</name>
    <dbReference type="NCBI Taxonomy" id="4058"/>
    <lineage>
        <taxon>Eukaryota</taxon>
        <taxon>Viridiplantae</taxon>
        <taxon>Streptophyta</taxon>
        <taxon>Embryophyta</taxon>
        <taxon>Tracheophyta</taxon>
        <taxon>Spermatophyta</taxon>
        <taxon>Magnoliopsida</taxon>
        <taxon>eudicotyledons</taxon>
        <taxon>Gunneridae</taxon>
        <taxon>Pentapetalae</taxon>
        <taxon>asterids</taxon>
        <taxon>lamiids</taxon>
        <taxon>Gentianales</taxon>
        <taxon>Apocynaceae</taxon>
        <taxon>Rauvolfioideae</taxon>
        <taxon>Vinceae</taxon>
        <taxon>Catharanthinae</taxon>
        <taxon>Catharanthus</taxon>
    </lineage>
</organism>
<name>A0ACC0BWU6_CATRO</name>
<reference evidence="2" key="1">
    <citation type="journal article" date="2023" name="Nat. Plants">
        <title>Single-cell RNA sequencing provides a high-resolution roadmap for understanding the multicellular compartmentation of specialized metabolism.</title>
        <authorList>
            <person name="Sun S."/>
            <person name="Shen X."/>
            <person name="Li Y."/>
            <person name="Li Y."/>
            <person name="Wang S."/>
            <person name="Li R."/>
            <person name="Zhang H."/>
            <person name="Shen G."/>
            <person name="Guo B."/>
            <person name="Wei J."/>
            <person name="Xu J."/>
            <person name="St-Pierre B."/>
            <person name="Chen S."/>
            <person name="Sun C."/>
        </authorList>
    </citation>
    <scope>NUCLEOTIDE SEQUENCE [LARGE SCALE GENOMIC DNA]</scope>
</reference>
<gene>
    <name evidence="1" type="ORF">M9H77_08103</name>
</gene>
<keyword evidence="2" id="KW-1185">Reference proteome</keyword>
<proteinExistence type="predicted"/>
<evidence type="ECO:0000313" key="1">
    <source>
        <dbReference type="EMBL" id="KAI5677153.1"/>
    </source>
</evidence>
<evidence type="ECO:0000313" key="2">
    <source>
        <dbReference type="Proteomes" id="UP001060085"/>
    </source>
</evidence>
<sequence length="720" mass="82304">MDSSKKKHKKSKKNEGSDTVVCEAEQGSNECQKRRYEKEDVTERKIGERRDKKEVKEKKKRLIAESNEGIVENNDSNVNGQVGEFPGAEDCNGNIKKNIQKVERKKKKKENDKTEGGSGHRLQENNAEDAESNVHATVNETCGNAIPYEKEDITKRKINEIKDKEKTQEKKKILREDSNEGNVENNKANVNGQVGEFSGAEDLDGNINKDIQKKEKKKKNKKKKKENDTTEGGSGHRLQDNDFEDAETSGNAITDEKEVETMELNWSRDLVAKVGKNKRKSEKNQVALDKGSSQQDNTQLTDSGKRDMKNQSREYFEKSDDGCGRKITEKAEKKKNKKRKREKGKEMDGPGAARAGILDKENNHGRADSTMNEQEDKNVNNGKTKGKTKKATSVGKGSQDSKPEKSPKKVRFSANVEVFPPSDVVGSGIGKTNDTLVLGKRFSKEEDEIVKQAVYNYIEANCLGDEGLNMVLNCRKHRKLKNCWKEIGAAIPYRPYAAVYSRAHILFQRSENRKWTEEEKEMVLEHYKKYGPKYKDIADEIGKHRWHVKDAVRRLKVANKKTGRWSQEEYQTLFELVNADLKMKFLEEKNTKHGMLRDNIPWSAISDKLTTRSDATCCLKWYGQLTSPMVSEGKWSDADDYRLINELYQLDASCIEDVDWDNLLDHRSGDVCRTRWNQMVLHIGNHRTKSFPEQVELLANRYCPDLLDAREAWDNKPVVS</sequence>
<dbReference type="EMBL" id="CM044702">
    <property type="protein sequence ID" value="KAI5677153.1"/>
    <property type="molecule type" value="Genomic_DNA"/>
</dbReference>
<protein>
    <submittedName>
        <fullName evidence="1">Uncharacterized protein</fullName>
    </submittedName>
</protein>
<comment type="caution">
    <text evidence="1">The sequence shown here is derived from an EMBL/GenBank/DDBJ whole genome shotgun (WGS) entry which is preliminary data.</text>
</comment>
<dbReference type="Proteomes" id="UP001060085">
    <property type="component" value="Linkage Group LG02"/>
</dbReference>